<protein>
    <recommendedName>
        <fullName evidence="4">DUF3008 domain-containing protein</fullName>
    </recommendedName>
</protein>
<proteinExistence type="predicted"/>
<evidence type="ECO:0000313" key="2">
    <source>
        <dbReference type="EMBL" id="AOJ05874.1"/>
    </source>
</evidence>
<keyword evidence="3" id="KW-1185">Reference proteome</keyword>
<accession>A0A1B4FQE4</accession>
<sequence>MPAKSQAQRRAAGAALSAKRGRIKASGLKRPSKSMDESMSEKKLETLAGTATATQVEIVTAARAVLHSDQEA</sequence>
<evidence type="ECO:0000256" key="1">
    <source>
        <dbReference type="SAM" id="MobiDB-lite"/>
    </source>
</evidence>
<feature type="region of interest" description="Disordered" evidence="1">
    <location>
        <begin position="1"/>
        <end position="42"/>
    </location>
</feature>
<dbReference type="RefSeq" id="WP_059596981.1">
    <property type="nucleotide sequence ID" value="NZ_CP013387.1"/>
</dbReference>
<evidence type="ECO:0008006" key="4">
    <source>
        <dbReference type="Google" id="ProtNLM"/>
    </source>
</evidence>
<reference evidence="2 3" key="1">
    <citation type="submission" date="2015-12" db="EMBL/GenBank/DDBJ databases">
        <title>Diversity of Burkholderia near neighbor genomes.</title>
        <authorList>
            <person name="Sahl J."/>
            <person name="Wagner D."/>
            <person name="Keim P."/>
        </authorList>
    </citation>
    <scope>NUCLEOTIDE SEQUENCE [LARGE SCALE GENOMIC DNA]</scope>
    <source>
        <strain evidence="2 3">BDU6</strain>
    </source>
</reference>
<dbReference type="Proteomes" id="UP000062519">
    <property type="component" value="Chromosome 2"/>
</dbReference>
<evidence type="ECO:0000313" key="3">
    <source>
        <dbReference type="Proteomes" id="UP000062519"/>
    </source>
</evidence>
<name>A0A1B4FQE4_9BURK</name>
<dbReference type="EMBL" id="CP013387">
    <property type="protein sequence ID" value="AOJ05874.1"/>
    <property type="molecule type" value="Genomic_DNA"/>
</dbReference>
<feature type="compositionally biased region" description="Low complexity" evidence="1">
    <location>
        <begin position="1"/>
        <end position="18"/>
    </location>
</feature>
<organism evidence="2 3">
    <name type="scientific">Burkholderia mayonis</name>
    <dbReference type="NCBI Taxonomy" id="1385591"/>
    <lineage>
        <taxon>Bacteria</taxon>
        <taxon>Pseudomonadati</taxon>
        <taxon>Pseudomonadota</taxon>
        <taxon>Betaproteobacteria</taxon>
        <taxon>Burkholderiales</taxon>
        <taxon>Burkholderiaceae</taxon>
        <taxon>Burkholderia</taxon>
        <taxon>pseudomallei group</taxon>
    </lineage>
</organism>
<gene>
    <name evidence="2" type="ORF">WS70_28210</name>
</gene>
<dbReference type="KEGG" id="buu:WS70_28210"/>
<dbReference type="Pfam" id="PF11450">
    <property type="entry name" value="DUF3008"/>
    <property type="match status" value="1"/>
</dbReference>
<dbReference type="InterPro" id="IPR021553">
    <property type="entry name" value="DUF3008"/>
</dbReference>
<feature type="compositionally biased region" description="Basic and acidic residues" evidence="1">
    <location>
        <begin position="33"/>
        <end position="42"/>
    </location>
</feature>
<dbReference type="AlphaFoldDB" id="A0A1B4FQE4"/>